<protein>
    <submittedName>
        <fullName evidence="1">Uncharacterized protein</fullName>
    </submittedName>
</protein>
<dbReference type="RefSeq" id="WP_121192694.1">
    <property type="nucleotide sequence ID" value="NZ_RBWV01000010.1"/>
</dbReference>
<dbReference type="EMBL" id="RBWV01000010">
    <property type="protein sequence ID" value="RKS77687.1"/>
    <property type="molecule type" value="Genomic_DNA"/>
</dbReference>
<dbReference type="AlphaFoldDB" id="A0A420XSB7"/>
<accession>A0A420XSB7</accession>
<proteinExistence type="predicted"/>
<dbReference type="OrthoDB" id="414967at2"/>
<sequence>MSRNYAGITDDLVVGTNGPPGHEQAVASDRNGTLHVLETAGLGNRSEVFAVNRHDLIVGRIFTHEWDEEGYSSEEDHQVVWRGPDAQPEEQYPVNDPVQGDFVGIADDDAMLIYAGFSIWDPATRTRQPVPDGAFGIAPGRRLLGWNYRYDEEGAHWVRPSVRGPGGTTQLQPPRGADVAPAGYLSHTLAQDGHVLGSYVARQGTGGLALWEPDGRGRALVAPGGVDVVSGVIGYDGDVAACAGPPPCRPVVWRHGHAAKDLPLPRGSRVVGISAKERVAVEVPGPSGPSVQVLDRHGW</sequence>
<evidence type="ECO:0000313" key="1">
    <source>
        <dbReference type="EMBL" id="RKS77687.1"/>
    </source>
</evidence>
<comment type="caution">
    <text evidence="1">The sequence shown here is derived from an EMBL/GenBank/DDBJ whole genome shotgun (WGS) entry which is preliminary data.</text>
</comment>
<dbReference type="InParanoid" id="A0A420XSB7"/>
<organism evidence="1 2">
    <name type="scientific">Motilibacter peucedani</name>
    <dbReference type="NCBI Taxonomy" id="598650"/>
    <lineage>
        <taxon>Bacteria</taxon>
        <taxon>Bacillati</taxon>
        <taxon>Actinomycetota</taxon>
        <taxon>Actinomycetes</taxon>
        <taxon>Motilibacterales</taxon>
        <taxon>Motilibacteraceae</taxon>
        <taxon>Motilibacter</taxon>
    </lineage>
</organism>
<reference evidence="1 2" key="1">
    <citation type="submission" date="2018-10" db="EMBL/GenBank/DDBJ databases">
        <title>Genomic Encyclopedia of Archaeal and Bacterial Type Strains, Phase II (KMG-II): from individual species to whole genera.</title>
        <authorList>
            <person name="Goeker M."/>
        </authorList>
    </citation>
    <scope>NUCLEOTIDE SEQUENCE [LARGE SCALE GENOMIC DNA]</scope>
    <source>
        <strain evidence="1 2">RP-AC37</strain>
    </source>
</reference>
<name>A0A420XSB7_9ACTN</name>
<evidence type="ECO:0000313" key="2">
    <source>
        <dbReference type="Proteomes" id="UP000281955"/>
    </source>
</evidence>
<keyword evidence="2" id="KW-1185">Reference proteome</keyword>
<dbReference type="Proteomes" id="UP000281955">
    <property type="component" value="Unassembled WGS sequence"/>
</dbReference>
<gene>
    <name evidence="1" type="ORF">CLV35_1381</name>
</gene>